<name>A0ACB9CEM2_9ASTR</name>
<gene>
    <name evidence="1" type="ORF">L1987_63936</name>
</gene>
<reference evidence="1 2" key="2">
    <citation type="journal article" date="2022" name="Mol. Ecol. Resour.">
        <title>The genomes of chicory, endive, great burdock and yacon provide insights into Asteraceae paleo-polyploidization history and plant inulin production.</title>
        <authorList>
            <person name="Fan W."/>
            <person name="Wang S."/>
            <person name="Wang H."/>
            <person name="Wang A."/>
            <person name="Jiang F."/>
            <person name="Liu H."/>
            <person name="Zhao H."/>
            <person name="Xu D."/>
            <person name="Zhang Y."/>
        </authorList>
    </citation>
    <scope>NUCLEOTIDE SEQUENCE [LARGE SCALE GENOMIC DNA]</scope>
    <source>
        <strain evidence="2">cv. Yunnan</strain>
        <tissue evidence="1">Leaves</tissue>
    </source>
</reference>
<evidence type="ECO:0000313" key="1">
    <source>
        <dbReference type="EMBL" id="KAI3732729.1"/>
    </source>
</evidence>
<dbReference type="EMBL" id="CM042038">
    <property type="protein sequence ID" value="KAI3732729.1"/>
    <property type="molecule type" value="Genomic_DNA"/>
</dbReference>
<reference evidence="2" key="1">
    <citation type="journal article" date="2022" name="Mol. Ecol. Resour.">
        <title>The genomes of chicory, endive, great burdock and yacon provide insights into Asteraceae palaeo-polyploidization history and plant inulin production.</title>
        <authorList>
            <person name="Fan W."/>
            <person name="Wang S."/>
            <person name="Wang H."/>
            <person name="Wang A."/>
            <person name="Jiang F."/>
            <person name="Liu H."/>
            <person name="Zhao H."/>
            <person name="Xu D."/>
            <person name="Zhang Y."/>
        </authorList>
    </citation>
    <scope>NUCLEOTIDE SEQUENCE [LARGE SCALE GENOMIC DNA]</scope>
    <source>
        <strain evidence="2">cv. Yunnan</strain>
    </source>
</reference>
<comment type="caution">
    <text evidence="1">The sequence shown here is derived from an EMBL/GenBank/DDBJ whole genome shotgun (WGS) entry which is preliminary data.</text>
</comment>
<accession>A0ACB9CEM2</accession>
<organism evidence="1 2">
    <name type="scientific">Smallanthus sonchifolius</name>
    <dbReference type="NCBI Taxonomy" id="185202"/>
    <lineage>
        <taxon>Eukaryota</taxon>
        <taxon>Viridiplantae</taxon>
        <taxon>Streptophyta</taxon>
        <taxon>Embryophyta</taxon>
        <taxon>Tracheophyta</taxon>
        <taxon>Spermatophyta</taxon>
        <taxon>Magnoliopsida</taxon>
        <taxon>eudicotyledons</taxon>
        <taxon>Gunneridae</taxon>
        <taxon>Pentapetalae</taxon>
        <taxon>asterids</taxon>
        <taxon>campanulids</taxon>
        <taxon>Asterales</taxon>
        <taxon>Asteraceae</taxon>
        <taxon>Asteroideae</taxon>
        <taxon>Heliantheae alliance</taxon>
        <taxon>Millerieae</taxon>
        <taxon>Smallanthus</taxon>
    </lineage>
</organism>
<proteinExistence type="predicted"/>
<sequence>MDLSEVALAQGDTWTLGFLSMKAFRINPNKPTRMLSWEFLNTSNPDLATLLAQLVGQMTQANNNSDGSHNIQGNGGANPPQCTFKHFNSCNPTKFYGTEGATGLLQCVLQKRAHTWWNGEKCTRGVEVATSLSWDDLKKAMTDEFYPRNKMRKLENEFWDLAQDSGDNLAYTTRFQELSLLVPHMITPLARGIEKYISGLPMQIQDAVLGSNPPTLEAAIRLSAMLSENHVKAGTLSRKGSKKVVSTLAAVKNERPESSNRNKKRKGRNFTAVTPTVPAIQMAPLGQNLRPYVGQNPQCQTCKYHHLANIPCRLCSSCGRYGYVATTFRTCPPVHQAAPANRPNHPAPPNGRACYECGDPNHFRDRCPKLQQQGGPRGRAFNINANEAQAYNDVVNGTFLVNNHYASVLFDTGADKSFVSLTFESRLAKQRTKLDNSYSMEIANGKSITINSCIRNCNLDLNNHVFSVDLVPMQLGSFDIIIGMDWLSKHHAEVISYEKCIRIPLPSGDTLVIFGEKPCRGLQLMSCTLAQKYLRKKYVAFLAHVVDTKDKGKKLQDISIIRDFPEVFPEDLPGLPPPRQVEFRIDLVLEQLPWQKLLIVLHLPRCKSSQVNYKSSHPKVSSDQAIRLGVLPCFS</sequence>
<evidence type="ECO:0000313" key="2">
    <source>
        <dbReference type="Proteomes" id="UP001056120"/>
    </source>
</evidence>
<keyword evidence="2" id="KW-1185">Reference proteome</keyword>
<protein>
    <submittedName>
        <fullName evidence="1">Uncharacterized protein</fullName>
    </submittedName>
</protein>
<dbReference type="Proteomes" id="UP001056120">
    <property type="component" value="Linkage Group LG21"/>
</dbReference>